<dbReference type="InterPro" id="IPR041373">
    <property type="entry name" value="RT_RNaseH"/>
</dbReference>
<evidence type="ECO:0000313" key="10">
    <source>
        <dbReference type="Proteomes" id="UP001066276"/>
    </source>
</evidence>
<evidence type="ECO:0000256" key="2">
    <source>
        <dbReference type="ARBA" id="ARBA00022695"/>
    </source>
</evidence>
<protein>
    <recommendedName>
        <fullName evidence="8">Reverse transcriptase RNase H-like domain-containing protein</fullName>
    </recommendedName>
</protein>
<evidence type="ECO:0000256" key="5">
    <source>
        <dbReference type="ARBA" id="ARBA00022801"/>
    </source>
</evidence>
<dbReference type="Pfam" id="PF17917">
    <property type="entry name" value="RT_RNaseH"/>
    <property type="match status" value="1"/>
</dbReference>
<proteinExistence type="predicted"/>
<evidence type="ECO:0000256" key="1">
    <source>
        <dbReference type="ARBA" id="ARBA00022679"/>
    </source>
</evidence>
<dbReference type="AlphaFoldDB" id="A0AAV7VCM7"/>
<keyword evidence="5" id="KW-0378">Hydrolase</keyword>
<reference evidence="9" key="1">
    <citation type="journal article" date="2022" name="bioRxiv">
        <title>Sequencing and chromosome-scale assembly of the giantPleurodeles waltlgenome.</title>
        <authorList>
            <person name="Brown T."/>
            <person name="Elewa A."/>
            <person name="Iarovenko S."/>
            <person name="Subramanian E."/>
            <person name="Araus A.J."/>
            <person name="Petzold A."/>
            <person name="Susuki M."/>
            <person name="Suzuki K.-i.T."/>
            <person name="Hayashi T."/>
            <person name="Toyoda A."/>
            <person name="Oliveira C."/>
            <person name="Osipova E."/>
            <person name="Leigh N.D."/>
            <person name="Simon A."/>
            <person name="Yun M.H."/>
        </authorList>
    </citation>
    <scope>NUCLEOTIDE SEQUENCE</scope>
    <source>
        <strain evidence="9">20211129_DDA</strain>
        <tissue evidence="9">Liver</tissue>
    </source>
</reference>
<keyword evidence="10" id="KW-1185">Reference proteome</keyword>
<feature type="region of interest" description="Disordered" evidence="7">
    <location>
        <begin position="140"/>
        <end position="166"/>
    </location>
</feature>
<dbReference type="InterPro" id="IPR043502">
    <property type="entry name" value="DNA/RNA_pol_sf"/>
</dbReference>
<keyword evidence="4" id="KW-0255">Endonuclease</keyword>
<accession>A0AAV7VCM7</accession>
<sequence length="224" mass="24421">MESLRYYLLGRTFTFFTDHVPLAWVAKHKDSNARVLCWFLSLKSFSFQARNPPGRLFINADFLSRFPGGLWPKRPLSRGSECDGASSTEAAPRCPGGTPQSAGGPGDPSGDDHPDPEALLGAAGSTEDVGASVLFKGSHHHTCWQPPATEEGYRRPADSIQEEDRGQLTPQEARNQKEACAEALMTDGSWGIVLNNVASTQRHPCFLLEPTNSVVSSFMSAHMF</sequence>
<comment type="caution">
    <text evidence="9">The sequence shown here is derived from an EMBL/GenBank/DDBJ whole genome shotgun (WGS) entry which is preliminary data.</text>
</comment>
<dbReference type="GO" id="GO:0003964">
    <property type="term" value="F:RNA-directed DNA polymerase activity"/>
    <property type="evidence" value="ECO:0007669"/>
    <property type="project" value="UniProtKB-KW"/>
</dbReference>
<dbReference type="SUPFAM" id="SSF56672">
    <property type="entry name" value="DNA/RNA polymerases"/>
    <property type="match status" value="1"/>
</dbReference>
<dbReference type="GO" id="GO:0004519">
    <property type="term" value="F:endonuclease activity"/>
    <property type="evidence" value="ECO:0007669"/>
    <property type="project" value="UniProtKB-KW"/>
</dbReference>
<feature type="region of interest" description="Disordered" evidence="7">
    <location>
        <begin position="77"/>
        <end position="122"/>
    </location>
</feature>
<evidence type="ECO:0000259" key="8">
    <source>
        <dbReference type="Pfam" id="PF17917"/>
    </source>
</evidence>
<dbReference type="EMBL" id="JANPWB010000003">
    <property type="protein sequence ID" value="KAJ1198636.1"/>
    <property type="molecule type" value="Genomic_DNA"/>
</dbReference>
<name>A0AAV7VCM7_PLEWA</name>
<keyword evidence="3" id="KW-0540">Nuclease</keyword>
<feature type="domain" description="Reverse transcriptase RNase H-like" evidence="8">
    <location>
        <begin position="2"/>
        <end position="45"/>
    </location>
</feature>
<keyword evidence="6" id="KW-0695">RNA-directed DNA polymerase</keyword>
<keyword evidence="1" id="KW-0808">Transferase</keyword>
<gene>
    <name evidence="9" type="ORF">NDU88_002475</name>
</gene>
<evidence type="ECO:0000256" key="4">
    <source>
        <dbReference type="ARBA" id="ARBA00022759"/>
    </source>
</evidence>
<evidence type="ECO:0000256" key="3">
    <source>
        <dbReference type="ARBA" id="ARBA00022722"/>
    </source>
</evidence>
<dbReference type="GO" id="GO:0016787">
    <property type="term" value="F:hydrolase activity"/>
    <property type="evidence" value="ECO:0007669"/>
    <property type="project" value="UniProtKB-KW"/>
</dbReference>
<evidence type="ECO:0000256" key="7">
    <source>
        <dbReference type="SAM" id="MobiDB-lite"/>
    </source>
</evidence>
<organism evidence="9 10">
    <name type="scientific">Pleurodeles waltl</name>
    <name type="common">Iberian ribbed newt</name>
    <dbReference type="NCBI Taxonomy" id="8319"/>
    <lineage>
        <taxon>Eukaryota</taxon>
        <taxon>Metazoa</taxon>
        <taxon>Chordata</taxon>
        <taxon>Craniata</taxon>
        <taxon>Vertebrata</taxon>
        <taxon>Euteleostomi</taxon>
        <taxon>Amphibia</taxon>
        <taxon>Batrachia</taxon>
        <taxon>Caudata</taxon>
        <taxon>Salamandroidea</taxon>
        <taxon>Salamandridae</taxon>
        <taxon>Pleurodelinae</taxon>
        <taxon>Pleurodeles</taxon>
    </lineage>
</organism>
<evidence type="ECO:0000313" key="9">
    <source>
        <dbReference type="EMBL" id="KAJ1198636.1"/>
    </source>
</evidence>
<evidence type="ECO:0000256" key="6">
    <source>
        <dbReference type="ARBA" id="ARBA00022918"/>
    </source>
</evidence>
<dbReference type="Proteomes" id="UP001066276">
    <property type="component" value="Chromosome 2_1"/>
</dbReference>
<feature type="compositionally biased region" description="Basic and acidic residues" evidence="7">
    <location>
        <begin position="151"/>
        <end position="166"/>
    </location>
</feature>
<keyword evidence="2" id="KW-0548">Nucleotidyltransferase</keyword>